<keyword evidence="1" id="KW-0238">DNA-binding</keyword>
<dbReference type="GO" id="GO:0003677">
    <property type="term" value="F:DNA binding"/>
    <property type="evidence" value="ECO:0007669"/>
    <property type="project" value="UniProtKB-KW"/>
</dbReference>
<dbReference type="SUPFAM" id="SSF56349">
    <property type="entry name" value="DNA breaking-rejoining enzymes"/>
    <property type="match status" value="1"/>
</dbReference>
<protein>
    <recommendedName>
        <fullName evidence="3">Tyr recombinase domain-containing protein</fullName>
    </recommendedName>
</protein>
<dbReference type="GO" id="GO:0006310">
    <property type="term" value="P:DNA recombination"/>
    <property type="evidence" value="ECO:0007669"/>
    <property type="project" value="UniProtKB-KW"/>
</dbReference>
<name>X1U086_9ZZZZ</name>
<dbReference type="InterPro" id="IPR011010">
    <property type="entry name" value="DNA_brk_join_enz"/>
</dbReference>
<dbReference type="InterPro" id="IPR002104">
    <property type="entry name" value="Integrase_catalytic"/>
</dbReference>
<keyword evidence="2" id="KW-0233">DNA recombination</keyword>
<dbReference type="Gene3D" id="1.10.443.10">
    <property type="entry name" value="Intergrase catalytic core"/>
    <property type="match status" value="1"/>
</dbReference>
<reference evidence="4" key="1">
    <citation type="journal article" date="2014" name="Front. Microbiol.">
        <title>High frequency of phylogenetically diverse reductive dehalogenase-homologous genes in deep subseafloor sedimentary metagenomes.</title>
        <authorList>
            <person name="Kawai M."/>
            <person name="Futagami T."/>
            <person name="Toyoda A."/>
            <person name="Takaki Y."/>
            <person name="Nishi S."/>
            <person name="Hori S."/>
            <person name="Arai W."/>
            <person name="Tsubouchi T."/>
            <person name="Morono Y."/>
            <person name="Uchiyama I."/>
            <person name="Ito T."/>
            <person name="Fujiyama A."/>
            <person name="Inagaki F."/>
            <person name="Takami H."/>
        </authorList>
    </citation>
    <scope>NUCLEOTIDE SEQUENCE</scope>
    <source>
        <strain evidence="4">Expedition CK06-06</strain>
    </source>
</reference>
<evidence type="ECO:0000259" key="3">
    <source>
        <dbReference type="PROSITE" id="PS51898"/>
    </source>
</evidence>
<dbReference type="InterPro" id="IPR013762">
    <property type="entry name" value="Integrase-like_cat_sf"/>
</dbReference>
<sequence>ASEDEYRFQSRFLGSRNKAIIAVFCDTGLRLSELAGIKLSDLHSSLKQVRVVGKGQKMRVVPLQGQSMKALNRYLMYRPEEGSDWLWLADDGGRLTAESITTMVERLKRRAGVSRDGLVHRFRHYFATRYLEAGGNPNSLRLLLGHESFAMVLHYTRWVSVRRALAEHEQFSPLDRLYQGRNDNHNNDGWGWRY</sequence>
<dbReference type="InterPro" id="IPR050090">
    <property type="entry name" value="Tyrosine_recombinase_XerCD"/>
</dbReference>
<proteinExistence type="predicted"/>
<dbReference type="GO" id="GO:0015074">
    <property type="term" value="P:DNA integration"/>
    <property type="evidence" value="ECO:0007669"/>
    <property type="project" value="InterPro"/>
</dbReference>
<organism evidence="4">
    <name type="scientific">marine sediment metagenome</name>
    <dbReference type="NCBI Taxonomy" id="412755"/>
    <lineage>
        <taxon>unclassified sequences</taxon>
        <taxon>metagenomes</taxon>
        <taxon>ecological metagenomes</taxon>
    </lineage>
</organism>
<feature type="domain" description="Tyr recombinase" evidence="3">
    <location>
        <begin position="1"/>
        <end position="169"/>
    </location>
</feature>
<comment type="caution">
    <text evidence="4">The sequence shown here is derived from an EMBL/GenBank/DDBJ whole genome shotgun (WGS) entry which is preliminary data.</text>
</comment>
<dbReference type="PROSITE" id="PS51898">
    <property type="entry name" value="TYR_RECOMBINASE"/>
    <property type="match status" value="1"/>
</dbReference>
<evidence type="ECO:0000313" key="4">
    <source>
        <dbReference type="EMBL" id="GAI96986.1"/>
    </source>
</evidence>
<dbReference type="AlphaFoldDB" id="X1U086"/>
<dbReference type="Pfam" id="PF00589">
    <property type="entry name" value="Phage_integrase"/>
    <property type="match status" value="1"/>
</dbReference>
<dbReference type="PANTHER" id="PTHR30349:SF41">
    <property type="entry name" value="INTEGRASE_RECOMBINASE PROTEIN MJ0367-RELATED"/>
    <property type="match status" value="1"/>
</dbReference>
<accession>X1U086</accession>
<dbReference type="PANTHER" id="PTHR30349">
    <property type="entry name" value="PHAGE INTEGRASE-RELATED"/>
    <property type="match status" value="1"/>
</dbReference>
<gene>
    <name evidence="4" type="ORF">S12H4_31318</name>
</gene>
<feature type="non-terminal residue" evidence="4">
    <location>
        <position position="1"/>
    </location>
</feature>
<evidence type="ECO:0000256" key="2">
    <source>
        <dbReference type="ARBA" id="ARBA00023172"/>
    </source>
</evidence>
<evidence type="ECO:0000256" key="1">
    <source>
        <dbReference type="ARBA" id="ARBA00023125"/>
    </source>
</evidence>
<dbReference type="EMBL" id="BARW01018270">
    <property type="protein sequence ID" value="GAI96986.1"/>
    <property type="molecule type" value="Genomic_DNA"/>
</dbReference>